<name>A0A9N7NS60_STRHE</name>
<dbReference type="EMBL" id="CACSLK010028053">
    <property type="protein sequence ID" value="CAA0834465.1"/>
    <property type="molecule type" value="Genomic_DNA"/>
</dbReference>
<dbReference type="InterPro" id="IPR036910">
    <property type="entry name" value="HMG_box_dom_sf"/>
</dbReference>
<keyword evidence="1" id="KW-0539">Nucleus</keyword>
<evidence type="ECO:0000259" key="2">
    <source>
        <dbReference type="PROSITE" id="PS50118"/>
    </source>
</evidence>
<dbReference type="PANTHER" id="PTHR47658">
    <property type="entry name" value="HIGH MOBILITY GROUP B PROTEIN 12-RELATED"/>
    <property type="match status" value="1"/>
</dbReference>
<evidence type="ECO:0000256" key="1">
    <source>
        <dbReference type="PROSITE-ProRule" id="PRU00267"/>
    </source>
</evidence>
<organism evidence="3 4">
    <name type="scientific">Striga hermonthica</name>
    <name type="common">Purple witchweed</name>
    <name type="synonym">Buchnera hermonthica</name>
    <dbReference type="NCBI Taxonomy" id="68872"/>
    <lineage>
        <taxon>Eukaryota</taxon>
        <taxon>Viridiplantae</taxon>
        <taxon>Streptophyta</taxon>
        <taxon>Embryophyta</taxon>
        <taxon>Tracheophyta</taxon>
        <taxon>Spermatophyta</taxon>
        <taxon>Magnoliopsida</taxon>
        <taxon>eudicotyledons</taxon>
        <taxon>Gunneridae</taxon>
        <taxon>Pentapetalae</taxon>
        <taxon>asterids</taxon>
        <taxon>lamiids</taxon>
        <taxon>Lamiales</taxon>
        <taxon>Orobanchaceae</taxon>
        <taxon>Buchnereae</taxon>
        <taxon>Striga</taxon>
    </lineage>
</organism>
<proteinExistence type="predicted"/>
<evidence type="ECO:0000313" key="3">
    <source>
        <dbReference type="EMBL" id="CAA0834465.1"/>
    </source>
</evidence>
<dbReference type="Proteomes" id="UP001153555">
    <property type="component" value="Unassembled WGS sequence"/>
</dbReference>
<dbReference type="PANTHER" id="PTHR47658:SF2">
    <property type="entry name" value="HMG-BOX (HIGH MOBILITY GROUP) DNA-BINDING FAMILY PROTEIN"/>
    <property type="match status" value="1"/>
</dbReference>
<dbReference type="OrthoDB" id="1919336at2759"/>
<reference evidence="3" key="1">
    <citation type="submission" date="2019-12" db="EMBL/GenBank/DDBJ databases">
        <authorList>
            <person name="Scholes J."/>
        </authorList>
    </citation>
    <scope>NUCLEOTIDE SEQUENCE</scope>
</reference>
<dbReference type="SUPFAM" id="SSF47095">
    <property type="entry name" value="HMG-box"/>
    <property type="match status" value="1"/>
</dbReference>
<gene>
    <name evidence="3" type="ORF">SHERM_02285</name>
</gene>
<evidence type="ECO:0000313" key="4">
    <source>
        <dbReference type="Proteomes" id="UP001153555"/>
    </source>
</evidence>
<protein>
    <submittedName>
        <fullName evidence="3">HMG-box (High mobility group) DNA-binding family protein</fullName>
    </submittedName>
</protein>
<feature type="domain" description="HMG box" evidence="2">
    <location>
        <begin position="68"/>
        <end position="132"/>
    </location>
</feature>
<comment type="caution">
    <text evidence="3">The sequence shown here is derived from an EMBL/GenBank/DDBJ whole genome shotgun (WGS) entry which is preliminary data.</text>
</comment>
<dbReference type="GO" id="GO:0003677">
    <property type="term" value="F:DNA binding"/>
    <property type="evidence" value="ECO:0007669"/>
    <property type="project" value="UniProtKB-UniRule"/>
</dbReference>
<sequence>MAYQPRARKRIRALCRGPDGSAFRRCESCGLSVPIALIDMHVCEIEKNARKKAKSSCVSEKVEEQRFEDQPRSAFRFFMEELMKTCKGESRFEIEKKGFVDWKTMSKEERLPFCLKADKVNSAYERLLQKEEDEIQLVDDGADSAEVGKYDEDYVNHEFYSDSEGSDELQFSHSGTHWSFCSEDSFVGFEHCFDRT</sequence>
<dbReference type="GO" id="GO:0010197">
    <property type="term" value="P:polar nucleus fusion"/>
    <property type="evidence" value="ECO:0007669"/>
    <property type="project" value="TreeGrafter"/>
</dbReference>
<accession>A0A9N7NS60</accession>
<keyword evidence="4" id="KW-1185">Reference proteome</keyword>
<dbReference type="AlphaFoldDB" id="A0A9N7NS60"/>
<dbReference type="PROSITE" id="PS50118">
    <property type="entry name" value="HMG_BOX_2"/>
    <property type="match status" value="1"/>
</dbReference>
<dbReference type="Gene3D" id="1.10.30.10">
    <property type="entry name" value="High mobility group box domain"/>
    <property type="match status" value="1"/>
</dbReference>
<dbReference type="GO" id="GO:0005634">
    <property type="term" value="C:nucleus"/>
    <property type="evidence" value="ECO:0007669"/>
    <property type="project" value="UniProtKB-UniRule"/>
</dbReference>
<feature type="DNA-binding region" description="HMG box" evidence="1">
    <location>
        <begin position="68"/>
        <end position="132"/>
    </location>
</feature>
<dbReference type="InterPro" id="IPR009071">
    <property type="entry name" value="HMG_box_dom"/>
</dbReference>
<keyword evidence="1 3" id="KW-0238">DNA-binding</keyword>